<dbReference type="PATRIC" id="fig|261654.4.peg.4652"/>
<sequence>MWRAPPEQWDFDDVYRRQWGPLVRFAYVTTESLAHAEEVVQDVFVQLYRHRNRVERPEAWLRHAVANRVTSWVRRRQVERRHRHQPATPAHLPPVTLEFVAMLAPLSARQRAALFLRYHEDLSEQEIATVLGCRPGTVKSLINRALARLRERLDQNA</sequence>
<protein>
    <submittedName>
        <fullName evidence="8">RNA polymerase sigma factor, sigma-70 family</fullName>
    </submittedName>
</protein>
<dbReference type="Pfam" id="PF04542">
    <property type="entry name" value="Sigma70_r2"/>
    <property type="match status" value="1"/>
</dbReference>
<dbReference type="Proteomes" id="UP000199385">
    <property type="component" value="Chromosome I"/>
</dbReference>
<keyword evidence="2" id="KW-0805">Transcription regulation</keyword>
<dbReference type="SUPFAM" id="SSF88946">
    <property type="entry name" value="Sigma2 domain of RNA polymerase sigma factors"/>
    <property type="match status" value="1"/>
</dbReference>
<dbReference type="AlphaFoldDB" id="A0A1A9A1E3"/>
<dbReference type="InterPro" id="IPR036388">
    <property type="entry name" value="WH-like_DNA-bd_sf"/>
</dbReference>
<feature type="domain" description="RNA polymerase sigma-70 region 2" evidence="6">
    <location>
        <begin position="21"/>
        <end position="77"/>
    </location>
</feature>
<dbReference type="InterPro" id="IPR013325">
    <property type="entry name" value="RNA_pol_sigma_r2"/>
</dbReference>
<dbReference type="EMBL" id="LT594323">
    <property type="protein sequence ID" value="SBT49904.1"/>
    <property type="molecule type" value="Genomic_DNA"/>
</dbReference>
<proteinExistence type="inferred from homology"/>
<dbReference type="SUPFAM" id="SSF88659">
    <property type="entry name" value="Sigma3 and sigma4 domains of RNA polymerase sigma factors"/>
    <property type="match status" value="1"/>
</dbReference>
<keyword evidence="3" id="KW-0731">Sigma factor</keyword>
<reference evidence="9" key="1">
    <citation type="submission" date="2016-06" db="EMBL/GenBank/DDBJ databases">
        <authorList>
            <person name="Varghese N."/>
            <person name="Submissions Spin"/>
        </authorList>
    </citation>
    <scope>NUCLEOTIDE SEQUENCE [LARGE SCALE GENOMIC DNA]</scope>
    <source>
        <strain evidence="9">DSM 44815</strain>
    </source>
</reference>
<evidence type="ECO:0000313" key="8">
    <source>
        <dbReference type="EMBL" id="SBT49904.1"/>
    </source>
</evidence>
<dbReference type="CDD" id="cd06171">
    <property type="entry name" value="Sigma70_r4"/>
    <property type="match status" value="1"/>
</dbReference>
<dbReference type="PANTHER" id="PTHR43133:SF50">
    <property type="entry name" value="ECF RNA POLYMERASE SIGMA FACTOR SIGM"/>
    <property type="match status" value="1"/>
</dbReference>
<dbReference type="GO" id="GO:0016987">
    <property type="term" value="F:sigma factor activity"/>
    <property type="evidence" value="ECO:0007669"/>
    <property type="project" value="UniProtKB-KW"/>
</dbReference>
<name>A0A1A9A1E3_9ACTN</name>
<keyword evidence="5" id="KW-0804">Transcription</keyword>
<evidence type="ECO:0000256" key="2">
    <source>
        <dbReference type="ARBA" id="ARBA00023015"/>
    </source>
</evidence>
<dbReference type="STRING" id="261654.GA0070611_4586"/>
<organism evidence="8 9">
    <name type="scientific">Micromonospora auratinigra</name>
    <dbReference type="NCBI Taxonomy" id="261654"/>
    <lineage>
        <taxon>Bacteria</taxon>
        <taxon>Bacillati</taxon>
        <taxon>Actinomycetota</taxon>
        <taxon>Actinomycetes</taxon>
        <taxon>Micromonosporales</taxon>
        <taxon>Micromonosporaceae</taxon>
        <taxon>Micromonospora</taxon>
    </lineage>
</organism>
<dbReference type="InterPro" id="IPR013249">
    <property type="entry name" value="RNA_pol_sigma70_r4_t2"/>
</dbReference>
<evidence type="ECO:0000259" key="6">
    <source>
        <dbReference type="Pfam" id="PF04542"/>
    </source>
</evidence>
<keyword evidence="9" id="KW-1185">Reference proteome</keyword>
<dbReference type="PANTHER" id="PTHR43133">
    <property type="entry name" value="RNA POLYMERASE ECF-TYPE SIGMA FACTO"/>
    <property type="match status" value="1"/>
</dbReference>
<comment type="similarity">
    <text evidence="1">Belongs to the sigma-70 factor family. ECF subfamily.</text>
</comment>
<dbReference type="OrthoDB" id="3294528at2"/>
<gene>
    <name evidence="8" type="ORF">GA0070611_4586</name>
</gene>
<dbReference type="Pfam" id="PF08281">
    <property type="entry name" value="Sigma70_r4_2"/>
    <property type="match status" value="1"/>
</dbReference>
<evidence type="ECO:0000256" key="5">
    <source>
        <dbReference type="ARBA" id="ARBA00023163"/>
    </source>
</evidence>
<keyword evidence="4" id="KW-0238">DNA-binding</keyword>
<dbReference type="Gene3D" id="1.10.1740.10">
    <property type="match status" value="1"/>
</dbReference>
<dbReference type="GO" id="GO:0003677">
    <property type="term" value="F:DNA binding"/>
    <property type="evidence" value="ECO:0007669"/>
    <property type="project" value="UniProtKB-KW"/>
</dbReference>
<feature type="domain" description="RNA polymerase sigma factor 70 region 4 type 2" evidence="7">
    <location>
        <begin position="98"/>
        <end position="149"/>
    </location>
</feature>
<dbReference type="InterPro" id="IPR007627">
    <property type="entry name" value="RNA_pol_sigma70_r2"/>
</dbReference>
<evidence type="ECO:0000256" key="4">
    <source>
        <dbReference type="ARBA" id="ARBA00023125"/>
    </source>
</evidence>
<evidence type="ECO:0000256" key="1">
    <source>
        <dbReference type="ARBA" id="ARBA00010641"/>
    </source>
</evidence>
<accession>A0A1A9A1E3</accession>
<dbReference type="InterPro" id="IPR039425">
    <property type="entry name" value="RNA_pol_sigma-70-like"/>
</dbReference>
<evidence type="ECO:0000313" key="9">
    <source>
        <dbReference type="Proteomes" id="UP000199385"/>
    </source>
</evidence>
<evidence type="ECO:0000259" key="7">
    <source>
        <dbReference type="Pfam" id="PF08281"/>
    </source>
</evidence>
<dbReference type="GO" id="GO:0006352">
    <property type="term" value="P:DNA-templated transcription initiation"/>
    <property type="evidence" value="ECO:0007669"/>
    <property type="project" value="InterPro"/>
</dbReference>
<dbReference type="InterPro" id="IPR013324">
    <property type="entry name" value="RNA_pol_sigma_r3/r4-like"/>
</dbReference>
<evidence type="ECO:0000256" key="3">
    <source>
        <dbReference type="ARBA" id="ARBA00023082"/>
    </source>
</evidence>
<dbReference type="RefSeq" id="WP_091667671.1">
    <property type="nucleotide sequence ID" value="NZ_LT594323.1"/>
</dbReference>
<dbReference type="Gene3D" id="1.10.10.10">
    <property type="entry name" value="Winged helix-like DNA-binding domain superfamily/Winged helix DNA-binding domain"/>
    <property type="match status" value="1"/>
</dbReference>